<comment type="caution">
    <text evidence="1">The sequence shown here is derived from an EMBL/GenBank/DDBJ whole genome shotgun (WGS) entry which is preliminary data.</text>
</comment>
<organism evidence="1 2">
    <name type="scientific">Pelagibacterium lentulum</name>
    <dbReference type="NCBI Taxonomy" id="2029865"/>
    <lineage>
        <taxon>Bacteria</taxon>
        <taxon>Pseudomonadati</taxon>
        <taxon>Pseudomonadota</taxon>
        <taxon>Alphaproteobacteria</taxon>
        <taxon>Hyphomicrobiales</taxon>
        <taxon>Devosiaceae</taxon>
        <taxon>Pelagibacterium</taxon>
    </lineage>
</organism>
<dbReference type="RefSeq" id="WP_127072326.1">
    <property type="nucleotide sequence ID" value="NZ_BMKB01000004.1"/>
</dbReference>
<dbReference type="Proteomes" id="UP000596977">
    <property type="component" value="Unassembled WGS sequence"/>
</dbReference>
<evidence type="ECO:0000313" key="1">
    <source>
        <dbReference type="EMBL" id="GGA56569.1"/>
    </source>
</evidence>
<keyword evidence="2" id="KW-1185">Reference proteome</keyword>
<gene>
    <name evidence="1" type="ORF">GCM10011499_28390</name>
</gene>
<reference evidence="1 2" key="1">
    <citation type="journal article" date="2014" name="Int. J. Syst. Evol. Microbiol.">
        <title>Complete genome sequence of Corynebacterium casei LMG S-19264T (=DSM 44701T), isolated from a smear-ripened cheese.</title>
        <authorList>
            <consortium name="US DOE Joint Genome Institute (JGI-PGF)"/>
            <person name="Walter F."/>
            <person name="Albersmeier A."/>
            <person name="Kalinowski J."/>
            <person name="Ruckert C."/>
        </authorList>
    </citation>
    <scope>NUCLEOTIDE SEQUENCE [LARGE SCALE GENOMIC DNA]</scope>
    <source>
        <strain evidence="1 2">CGMCC 1.15896</strain>
    </source>
</reference>
<protein>
    <submittedName>
        <fullName evidence="1">Uncharacterized protein</fullName>
    </submittedName>
</protein>
<dbReference type="OrthoDB" id="7961213at2"/>
<name>A0A916RK14_9HYPH</name>
<proteinExistence type="predicted"/>
<sequence>MTTRQIHSDSAILRVCVDTLVAEHGRWQVFKSAIVALVRSKRRTTVVSSTDLPQWLRHDIGLPPIADPPSSAHWTYR</sequence>
<evidence type="ECO:0000313" key="2">
    <source>
        <dbReference type="Proteomes" id="UP000596977"/>
    </source>
</evidence>
<dbReference type="AlphaFoldDB" id="A0A916RK14"/>
<accession>A0A916RK14</accession>
<dbReference type="EMBL" id="BMKB01000004">
    <property type="protein sequence ID" value="GGA56569.1"/>
    <property type="molecule type" value="Genomic_DNA"/>
</dbReference>